<keyword evidence="5" id="KW-0560">Oxidoreductase</keyword>
<evidence type="ECO:0000256" key="6">
    <source>
        <dbReference type="RuleBase" id="RU361277"/>
    </source>
</evidence>
<keyword evidence="4 6" id="KW-0862">Zinc</keyword>
<evidence type="ECO:0000256" key="5">
    <source>
        <dbReference type="ARBA" id="ARBA00023002"/>
    </source>
</evidence>
<evidence type="ECO:0000259" key="7">
    <source>
        <dbReference type="SMART" id="SM00829"/>
    </source>
</evidence>
<evidence type="ECO:0000256" key="2">
    <source>
        <dbReference type="ARBA" id="ARBA00008072"/>
    </source>
</evidence>
<dbReference type="Proteomes" id="UP000777438">
    <property type="component" value="Unassembled WGS sequence"/>
</dbReference>
<comment type="cofactor">
    <cofactor evidence="1 6">
        <name>Zn(2+)</name>
        <dbReference type="ChEBI" id="CHEBI:29105"/>
    </cofactor>
</comment>
<dbReference type="InterPro" id="IPR020843">
    <property type="entry name" value="ER"/>
</dbReference>
<evidence type="ECO:0000256" key="1">
    <source>
        <dbReference type="ARBA" id="ARBA00001947"/>
    </source>
</evidence>
<dbReference type="Gene3D" id="3.90.180.10">
    <property type="entry name" value="Medium-chain alcohol dehydrogenases, catalytic domain"/>
    <property type="match status" value="1"/>
</dbReference>
<reference evidence="8 9" key="1">
    <citation type="journal article" date="2021" name="Nat. Commun.">
        <title>Genetic determinants of endophytism in the Arabidopsis root mycobiome.</title>
        <authorList>
            <person name="Mesny F."/>
            <person name="Miyauchi S."/>
            <person name="Thiergart T."/>
            <person name="Pickel B."/>
            <person name="Atanasova L."/>
            <person name="Karlsson M."/>
            <person name="Huettel B."/>
            <person name="Barry K.W."/>
            <person name="Haridas S."/>
            <person name="Chen C."/>
            <person name="Bauer D."/>
            <person name="Andreopoulos W."/>
            <person name="Pangilinan J."/>
            <person name="LaButti K."/>
            <person name="Riley R."/>
            <person name="Lipzen A."/>
            <person name="Clum A."/>
            <person name="Drula E."/>
            <person name="Henrissat B."/>
            <person name="Kohler A."/>
            <person name="Grigoriev I.V."/>
            <person name="Martin F.M."/>
            <person name="Hacquard S."/>
        </authorList>
    </citation>
    <scope>NUCLEOTIDE SEQUENCE [LARGE SCALE GENOMIC DNA]</scope>
    <source>
        <strain evidence="8 9">MPI-CAGE-CH-0241</strain>
    </source>
</reference>
<evidence type="ECO:0000256" key="3">
    <source>
        <dbReference type="ARBA" id="ARBA00022723"/>
    </source>
</evidence>
<organism evidence="8 9">
    <name type="scientific">Thelonectria olida</name>
    <dbReference type="NCBI Taxonomy" id="1576542"/>
    <lineage>
        <taxon>Eukaryota</taxon>
        <taxon>Fungi</taxon>
        <taxon>Dikarya</taxon>
        <taxon>Ascomycota</taxon>
        <taxon>Pezizomycotina</taxon>
        <taxon>Sordariomycetes</taxon>
        <taxon>Hypocreomycetidae</taxon>
        <taxon>Hypocreales</taxon>
        <taxon>Nectriaceae</taxon>
        <taxon>Thelonectria</taxon>
    </lineage>
</organism>
<name>A0A9P8W3Y6_9HYPO</name>
<comment type="caution">
    <text evidence="8">The sequence shown here is derived from an EMBL/GenBank/DDBJ whole genome shotgun (WGS) entry which is preliminary data.</text>
</comment>
<feature type="domain" description="Enoyl reductase (ER)" evidence="7">
    <location>
        <begin position="19"/>
        <end position="383"/>
    </location>
</feature>
<sequence length="385" mass="40887">MAAKLSRAHAIVSHPPVDGERQWVLEEVSIGKPGDSEAIVEIVASGICHTDLGCGTAPDGTPGFPVPPYPRILGHEGAGYVKAVGSKVTKVQPGDAVLLSFAFCTQCHNCQFGAPGYCHKFSELNFTGNKSGFTVKERSGQQIGGSFFGQSSFARLTRVQETSMVKVNGLVKNKDDLKYLAPLGCGIQTGAGTVTELAGAKPDDKVAIIGLGGVGLAAIMAAKLKGCRTIIGIDRVPSRLELAKNLGATHAVNTTTISGSLIDEIRKLTGGPGSTITIDATGVVPLIQQGLEFTANQGKMILLGVAPMDAGLELQVVPYMVTGKQLMGSMEGGVYPEDYIPQMIRWYQSGKFPIDKLIKFYPVEDYQQAIKDMEEGHTIKPILIW</sequence>
<dbReference type="InterPro" id="IPR002328">
    <property type="entry name" value="ADH_Zn_CS"/>
</dbReference>
<proteinExistence type="inferred from homology"/>
<dbReference type="FunFam" id="3.40.50.720:FF:000003">
    <property type="entry name" value="S-(hydroxymethyl)glutathione dehydrogenase"/>
    <property type="match status" value="1"/>
</dbReference>
<dbReference type="EMBL" id="JAGPYM010000014">
    <property type="protein sequence ID" value="KAH6887475.1"/>
    <property type="molecule type" value="Genomic_DNA"/>
</dbReference>
<dbReference type="InterPro" id="IPR036291">
    <property type="entry name" value="NAD(P)-bd_dom_sf"/>
</dbReference>
<dbReference type="SMART" id="SM00829">
    <property type="entry name" value="PKS_ER"/>
    <property type="match status" value="1"/>
</dbReference>
<comment type="similarity">
    <text evidence="2 6">Belongs to the zinc-containing alcohol dehydrogenase family.</text>
</comment>
<dbReference type="PANTHER" id="PTHR43350">
    <property type="entry name" value="NAD-DEPENDENT ALCOHOL DEHYDROGENASE"/>
    <property type="match status" value="1"/>
</dbReference>
<evidence type="ECO:0000313" key="8">
    <source>
        <dbReference type="EMBL" id="KAH6887475.1"/>
    </source>
</evidence>
<keyword evidence="9" id="KW-1185">Reference proteome</keyword>
<dbReference type="OrthoDB" id="1560166at2759"/>
<gene>
    <name evidence="8" type="ORF">B0T10DRAFT_529949</name>
</gene>
<dbReference type="SUPFAM" id="SSF50129">
    <property type="entry name" value="GroES-like"/>
    <property type="match status" value="1"/>
</dbReference>
<dbReference type="InterPro" id="IPR013149">
    <property type="entry name" value="ADH-like_C"/>
</dbReference>
<protein>
    <recommendedName>
        <fullName evidence="7">Enoyl reductase (ER) domain-containing protein</fullName>
    </recommendedName>
</protein>
<dbReference type="AlphaFoldDB" id="A0A9P8W3Y6"/>
<dbReference type="Gene3D" id="3.40.50.720">
    <property type="entry name" value="NAD(P)-binding Rossmann-like Domain"/>
    <property type="match status" value="1"/>
</dbReference>
<dbReference type="Pfam" id="PF00107">
    <property type="entry name" value="ADH_zinc_N"/>
    <property type="match status" value="1"/>
</dbReference>
<accession>A0A9P8W3Y6</accession>
<dbReference type="SUPFAM" id="SSF51735">
    <property type="entry name" value="NAD(P)-binding Rossmann-fold domains"/>
    <property type="match status" value="1"/>
</dbReference>
<dbReference type="GO" id="GO:0016491">
    <property type="term" value="F:oxidoreductase activity"/>
    <property type="evidence" value="ECO:0007669"/>
    <property type="project" value="UniProtKB-KW"/>
</dbReference>
<keyword evidence="3 6" id="KW-0479">Metal-binding</keyword>
<dbReference type="PROSITE" id="PS00059">
    <property type="entry name" value="ADH_ZINC"/>
    <property type="match status" value="1"/>
</dbReference>
<dbReference type="InterPro" id="IPR011032">
    <property type="entry name" value="GroES-like_sf"/>
</dbReference>
<dbReference type="Pfam" id="PF08240">
    <property type="entry name" value="ADH_N"/>
    <property type="match status" value="1"/>
</dbReference>
<evidence type="ECO:0000313" key="9">
    <source>
        <dbReference type="Proteomes" id="UP000777438"/>
    </source>
</evidence>
<dbReference type="PANTHER" id="PTHR43350:SF2">
    <property type="entry name" value="GROES-LIKE ZINC-BINDING ALCOHOL DEHYDROGENASE FAMILY PROTEIN"/>
    <property type="match status" value="1"/>
</dbReference>
<dbReference type="CDD" id="cd08278">
    <property type="entry name" value="benzyl_alcohol_DH"/>
    <property type="match status" value="1"/>
</dbReference>
<dbReference type="InterPro" id="IPR013154">
    <property type="entry name" value="ADH-like_N"/>
</dbReference>
<dbReference type="GO" id="GO:0008270">
    <property type="term" value="F:zinc ion binding"/>
    <property type="evidence" value="ECO:0007669"/>
    <property type="project" value="InterPro"/>
</dbReference>
<evidence type="ECO:0000256" key="4">
    <source>
        <dbReference type="ARBA" id="ARBA00022833"/>
    </source>
</evidence>